<proteinExistence type="predicted"/>
<sequence length="126" mass="14188">MDLDKVFLKINSLIERQIAEIKTTLEQSRLKKKDNDKSNPIIAELYYNGIGGQQSAQESDLQYQLHDLACYGDAKNILYPTIPLNPEKVRFQMLHLGSLLNSNMTGICLKFGASIWSLNLGLNFGV</sequence>
<dbReference type="EMBL" id="CM044704">
    <property type="protein sequence ID" value="KAI5667453.1"/>
    <property type="molecule type" value="Genomic_DNA"/>
</dbReference>
<accession>A0ACC0B495</accession>
<organism evidence="1 2">
    <name type="scientific">Catharanthus roseus</name>
    <name type="common">Madagascar periwinkle</name>
    <name type="synonym">Vinca rosea</name>
    <dbReference type="NCBI Taxonomy" id="4058"/>
    <lineage>
        <taxon>Eukaryota</taxon>
        <taxon>Viridiplantae</taxon>
        <taxon>Streptophyta</taxon>
        <taxon>Embryophyta</taxon>
        <taxon>Tracheophyta</taxon>
        <taxon>Spermatophyta</taxon>
        <taxon>Magnoliopsida</taxon>
        <taxon>eudicotyledons</taxon>
        <taxon>Gunneridae</taxon>
        <taxon>Pentapetalae</taxon>
        <taxon>asterids</taxon>
        <taxon>lamiids</taxon>
        <taxon>Gentianales</taxon>
        <taxon>Apocynaceae</taxon>
        <taxon>Rauvolfioideae</taxon>
        <taxon>Vinceae</taxon>
        <taxon>Catharanthinae</taxon>
        <taxon>Catharanthus</taxon>
    </lineage>
</organism>
<gene>
    <name evidence="1" type="ORF">M9H77_17306</name>
</gene>
<keyword evidence="2" id="KW-1185">Reference proteome</keyword>
<protein>
    <submittedName>
        <fullName evidence="1">Uncharacterized protein</fullName>
    </submittedName>
</protein>
<evidence type="ECO:0000313" key="2">
    <source>
        <dbReference type="Proteomes" id="UP001060085"/>
    </source>
</evidence>
<comment type="caution">
    <text evidence="1">The sequence shown here is derived from an EMBL/GenBank/DDBJ whole genome shotgun (WGS) entry which is preliminary data.</text>
</comment>
<evidence type="ECO:0000313" key="1">
    <source>
        <dbReference type="EMBL" id="KAI5667453.1"/>
    </source>
</evidence>
<name>A0ACC0B495_CATRO</name>
<dbReference type="Proteomes" id="UP001060085">
    <property type="component" value="Linkage Group LG04"/>
</dbReference>
<reference evidence="2" key="1">
    <citation type="journal article" date="2023" name="Nat. Plants">
        <title>Single-cell RNA sequencing provides a high-resolution roadmap for understanding the multicellular compartmentation of specialized metabolism.</title>
        <authorList>
            <person name="Sun S."/>
            <person name="Shen X."/>
            <person name="Li Y."/>
            <person name="Li Y."/>
            <person name="Wang S."/>
            <person name="Li R."/>
            <person name="Zhang H."/>
            <person name="Shen G."/>
            <person name="Guo B."/>
            <person name="Wei J."/>
            <person name="Xu J."/>
            <person name="St-Pierre B."/>
            <person name="Chen S."/>
            <person name="Sun C."/>
        </authorList>
    </citation>
    <scope>NUCLEOTIDE SEQUENCE [LARGE SCALE GENOMIC DNA]</scope>
</reference>